<dbReference type="SUPFAM" id="SSF51905">
    <property type="entry name" value="FAD/NAD(P)-binding domain"/>
    <property type="match status" value="1"/>
</dbReference>
<dbReference type="GO" id="GO:0050136">
    <property type="term" value="F:NADH dehydrogenase (quinone) (non-electrogenic) activity"/>
    <property type="evidence" value="ECO:0007669"/>
    <property type="project" value="UniProtKB-EC"/>
</dbReference>
<comment type="catalytic activity">
    <reaction evidence="8">
        <text>a quinone + NADH + H(+) = a quinol + NAD(+)</text>
        <dbReference type="Rhea" id="RHEA:46160"/>
        <dbReference type="ChEBI" id="CHEBI:15378"/>
        <dbReference type="ChEBI" id="CHEBI:24646"/>
        <dbReference type="ChEBI" id="CHEBI:57540"/>
        <dbReference type="ChEBI" id="CHEBI:57945"/>
        <dbReference type="ChEBI" id="CHEBI:132124"/>
        <dbReference type="EC" id="1.6.5.9"/>
    </reaction>
</comment>
<sequence length="463" mass="50229">MRREMPGFGNAQPTIMSQTPIAAEPAVSSVEAQPSEPHHVVVVGAGFAGLQIVLGLKRAGVRITLIDQRNHHLFQPLLYQVATTILATSEIAWPIRRLFRDRPDVTTLLGQVTGIDPQARLVQLEGGGSIGYDTLVLATGARHSYFGRDEWEEVAPGLKTLEDATTIRRRILLAFEHAERETDPAKRQALLTFAVIGAGPTGVELAGIIAELAKQTLWREFRNIDTRQARILLIEAGSRVLAAFPEELSDYARRALEKLGVELLLGTPVSECTTEGLTIGTQFVACRTIVWAAGVAASPAAAWLATEADRAGRVMVDEHLNVPGNPDIFVVGDTASVKMADGKPVPGVAPAAKQQGAYVARVIKARLGGKARFGDKPAPPPFRYRNQGNLATIGKRAAVVDFGWMRLRGAIAWWVWGIAHIFFLIGTRSRAAVAWSWLWSYISGQHSARLITQGRKTGDGRKG</sequence>
<reference evidence="11 12" key="1">
    <citation type="submission" date="2016-10" db="EMBL/GenBank/DDBJ databases">
        <authorList>
            <person name="de Groot N.N."/>
        </authorList>
    </citation>
    <scope>NUCLEOTIDE SEQUENCE [LARGE SCALE GENOMIC DNA]</scope>
    <source>
        <strain evidence="11 12">DSM 26656</strain>
    </source>
</reference>
<evidence type="ECO:0000256" key="6">
    <source>
        <dbReference type="ARBA" id="ARBA00023002"/>
    </source>
</evidence>
<feature type="domain" description="FAD/NAD(P)-binding" evidence="9">
    <location>
        <begin position="39"/>
        <end position="356"/>
    </location>
</feature>
<comment type="similarity">
    <text evidence="1">Belongs to the NADH dehydrogenase family.</text>
</comment>
<dbReference type="EMBL" id="FNUY01000011">
    <property type="protein sequence ID" value="SEG74251.1"/>
    <property type="molecule type" value="Genomic_DNA"/>
</dbReference>
<dbReference type="Pfam" id="PF07992">
    <property type="entry name" value="Pyr_redox_2"/>
    <property type="match status" value="1"/>
</dbReference>
<proteinExistence type="inferred from homology"/>
<evidence type="ECO:0000256" key="8">
    <source>
        <dbReference type="ARBA" id="ARBA00047599"/>
    </source>
</evidence>
<protein>
    <recommendedName>
        <fullName evidence="2">NADH:ubiquinone reductase (non-electrogenic)</fullName>
        <ecNumber evidence="2">1.6.5.9</ecNumber>
    </recommendedName>
</protein>
<dbReference type="Pfam" id="PF22366">
    <property type="entry name" value="NDH2_C"/>
    <property type="match status" value="1"/>
</dbReference>
<evidence type="ECO:0000259" key="9">
    <source>
        <dbReference type="Pfam" id="PF07992"/>
    </source>
</evidence>
<dbReference type="InterPro" id="IPR023753">
    <property type="entry name" value="FAD/NAD-binding_dom"/>
</dbReference>
<dbReference type="PRINTS" id="PR00368">
    <property type="entry name" value="FADPNR"/>
</dbReference>
<evidence type="ECO:0000256" key="4">
    <source>
        <dbReference type="ARBA" id="ARBA00022827"/>
    </source>
</evidence>
<evidence type="ECO:0000313" key="12">
    <source>
        <dbReference type="Proteomes" id="UP000236743"/>
    </source>
</evidence>
<evidence type="ECO:0000256" key="7">
    <source>
        <dbReference type="ARBA" id="ARBA00023027"/>
    </source>
</evidence>
<name>A0A1H6CMR3_9HYPH</name>
<dbReference type="PANTHER" id="PTHR43706">
    <property type="entry name" value="NADH DEHYDROGENASE"/>
    <property type="match status" value="1"/>
</dbReference>
<dbReference type="PRINTS" id="PR00411">
    <property type="entry name" value="PNDRDTASEI"/>
</dbReference>
<gene>
    <name evidence="11" type="ORF">SAMN04488115_11167</name>
</gene>
<dbReference type="EC" id="1.6.5.9" evidence="2"/>
<dbReference type="InterPro" id="IPR036188">
    <property type="entry name" value="FAD/NAD-bd_sf"/>
</dbReference>
<evidence type="ECO:0000256" key="5">
    <source>
        <dbReference type="ARBA" id="ARBA00022946"/>
    </source>
</evidence>
<organism evidence="11 12">
    <name type="scientific">Bosea lathyri</name>
    <dbReference type="NCBI Taxonomy" id="1036778"/>
    <lineage>
        <taxon>Bacteria</taxon>
        <taxon>Pseudomonadati</taxon>
        <taxon>Pseudomonadota</taxon>
        <taxon>Alphaproteobacteria</taxon>
        <taxon>Hyphomicrobiales</taxon>
        <taxon>Boseaceae</taxon>
        <taxon>Bosea</taxon>
    </lineage>
</organism>
<dbReference type="Gene3D" id="3.50.50.100">
    <property type="match status" value="1"/>
</dbReference>
<evidence type="ECO:0000256" key="2">
    <source>
        <dbReference type="ARBA" id="ARBA00012637"/>
    </source>
</evidence>
<dbReference type="InterPro" id="IPR045024">
    <property type="entry name" value="NDH-2"/>
</dbReference>
<dbReference type="AlphaFoldDB" id="A0A1H6CMR3"/>
<keyword evidence="5" id="KW-0809">Transit peptide</keyword>
<dbReference type="PANTHER" id="PTHR43706:SF47">
    <property type="entry name" value="EXTERNAL NADH-UBIQUINONE OXIDOREDUCTASE 1, MITOCHONDRIAL-RELATED"/>
    <property type="match status" value="1"/>
</dbReference>
<evidence type="ECO:0000256" key="3">
    <source>
        <dbReference type="ARBA" id="ARBA00022630"/>
    </source>
</evidence>
<keyword evidence="3" id="KW-0285">Flavoprotein</keyword>
<keyword evidence="7" id="KW-0520">NAD</keyword>
<keyword evidence="6" id="KW-0560">Oxidoreductase</keyword>
<keyword evidence="12" id="KW-1185">Reference proteome</keyword>
<evidence type="ECO:0000313" key="11">
    <source>
        <dbReference type="EMBL" id="SEG74251.1"/>
    </source>
</evidence>
<dbReference type="Proteomes" id="UP000236743">
    <property type="component" value="Unassembled WGS sequence"/>
</dbReference>
<evidence type="ECO:0000259" key="10">
    <source>
        <dbReference type="Pfam" id="PF22366"/>
    </source>
</evidence>
<evidence type="ECO:0000256" key="1">
    <source>
        <dbReference type="ARBA" id="ARBA00005272"/>
    </source>
</evidence>
<dbReference type="InterPro" id="IPR054585">
    <property type="entry name" value="NDH2-like_C"/>
</dbReference>
<keyword evidence="4" id="KW-0274">FAD</keyword>
<feature type="domain" description="External alternative NADH-ubiquinone oxidoreductase-like C-terminal" evidence="10">
    <location>
        <begin position="387"/>
        <end position="445"/>
    </location>
</feature>
<accession>A0A1H6CMR3</accession>